<accession>A0A8S1W7F6</accession>
<dbReference type="OrthoDB" id="10445461at2759"/>
<comment type="caution">
    <text evidence="3">The sequence shown here is derived from an EMBL/GenBank/DDBJ whole genome shotgun (WGS) entry which is preliminary data.</text>
</comment>
<proteinExistence type="predicted"/>
<feature type="chain" id="PRO_5035842908" description="H-type lectin domain-containing protein" evidence="1">
    <location>
        <begin position="16"/>
        <end position="427"/>
    </location>
</feature>
<organism evidence="3 4">
    <name type="scientific">Paramecium pentaurelia</name>
    <dbReference type="NCBI Taxonomy" id="43138"/>
    <lineage>
        <taxon>Eukaryota</taxon>
        <taxon>Sar</taxon>
        <taxon>Alveolata</taxon>
        <taxon>Ciliophora</taxon>
        <taxon>Intramacronucleata</taxon>
        <taxon>Oligohymenophorea</taxon>
        <taxon>Peniculida</taxon>
        <taxon>Parameciidae</taxon>
        <taxon>Paramecium</taxon>
    </lineage>
</organism>
<dbReference type="GO" id="GO:0007155">
    <property type="term" value="P:cell adhesion"/>
    <property type="evidence" value="ECO:0007669"/>
    <property type="project" value="InterPro"/>
</dbReference>
<dbReference type="Proteomes" id="UP000689195">
    <property type="component" value="Unassembled WGS sequence"/>
</dbReference>
<dbReference type="GO" id="GO:0030246">
    <property type="term" value="F:carbohydrate binding"/>
    <property type="evidence" value="ECO:0007669"/>
    <property type="project" value="InterPro"/>
</dbReference>
<evidence type="ECO:0000313" key="4">
    <source>
        <dbReference type="Proteomes" id="UP000689195"/>
    </source>
</evidence>
<reference evidence="3" key="1">
    <citation type="submission" date="2021-01" db="EMBL/GenBank/DDBJ databases">
        <authorList>
            <consortium name="Genoscope - CEA"/>
            <person name="William W."/>
        </authorList>
    </citation>
    <scope>NUCLEOTIDE SEQUENCE</scope>
</reference>
<evidence type="ECO:0000259" key="2">
    <source>
        <dbReference type="Pfam" id="PF09458"/>
    </source>
</evidence>
<keyword evidence="1" id="KW-0732">Signal</keyword>
<dbReference type="InterPro" id="IPR019019">
    <property type="entry name" value="H-type_lectin_domain"/>
</dbReference>
<dbReference type="Pfam" id="PF09458">
    <property type="entry name" value="H_lectin"/>
    <property type="match status" value="1"/>
</dbReference>
<evidence type="ECO:0000313" key="3">
    <source>
        <dbReference type="EMBL" id="CAD8185291.1"/>
    </source>
</evidence>
<sequence>MIYLILSIFYLSVQSYITYDSGTYKGLDLYTQSSFVCKNGYSTTKTISFSGTFEVAPQVFIVLELLDMAESNTDFRFQISTITTTNFNIIASCTSSRQVYHIDFNWYAIDDKRIEVFNSFNMDTITSKQFTHENPNAEIAIISVTSIYYGSGAIDFKLFVSEFTTTSITVDINQDSTKAVNLKQLGYQLILTTNDAVSDLGLRSITSSYTSPALNKLTNKWLVLPIVGFNYLNTLMIVQKKTYTTTASTITYSFSKWGSNPLQFAGVTIREIWISYIFTTQYKALQCSFVRISQKYDLEQLTKPKVYLEIPSVNQVYSTVGDFSLIVDKSISPVQIVVHLKCQKDKKVVGQFNKCNNCSGSQKQYVFSRNCNSNINQISFYLRFTPNVQSYQKLKISILDTSCSITQVLYNQIKSEENILNVQILNV</sequence>
<feature type="signal peptide" evidence="1">
    <location>
        <begin position="1"/>
        <end position="15"/>
    </location>
</feature>
<dbReference type="AlphaFoldDB" id="A0A8S1W7F6"/>
<protein>
    <recommendedName>
        <fullName evidence="2">H-type lectin domain-containing protein</fullName>
    </recommendedName>
</protein>
<keyword evidence="4" id="KW-1185">Reference proteome</keyword>
<gene>
    <name evidence="3" type="ORF">PPENT_87.1.T0850011</name>
</gene>
<evidence type="ECO:0000256" key="1">
    <source>
        <dbReference type="SAM" id="SignalP"/>
    </source>
</evidence>
<dbReference type="EMBL" id="CAJJDO010000085">
    <property type="protein sequence ID" value="CAD8185291.1"/>
    <property type="molecule type" value="Genomic_DNA"/>
</dbReference>
<feature type="domain" description="H-type lectin" evidence="2">
    <location>
        <begin position="44"/>
        <end position="109"/>
    </location>
</feature>
<name>A0A8S1W7F6_9CILI</name>